<protein>
    <recommendedName>
        <fullName evidence="5">RING-type domain-containing protein</fullName>
    </recommendedName>
</protein>
<dbReference type="PANTHER" id="PTHR46016:SF1">
    <property type="entry name" value="RING-TYPE DOMAIN-CONTAINING PROTEIN"/>
    <property type="match status" value="1"/>
</dbReference>
<dbReference type="PANTHER" id="PTHR46016">
    <property type="entry name" value="ZINC FINGER, RING/FYVE/PHD-TYPE"/>
    <property type="match status" value="1"/>
</dbReference>
<gene>
    <name evidence="6" type="ORF">PSON_ATCC_30995.1.T0650087</name>
    <name evidence="7" type="ORF">PSON_ATCC_30995.1.T0650088</name>
</gene>
<dbReference type="InterPro" id="IPR017907">
    <property type="entry name" value="Znf_RING_CS"/>
</dbReference>
<evidence type="ECO:0000313" key="8">
    <source>
        <dbReference type="Proteomes" id="UP000692954"/>
    </source>
</evidence>
<keyword evidence="2 4" id="KW-0863">Zinc-finger</keyword>
<dbReference type="InterPro" id="IPR001841">
    <property type="entry name" value="Znf_RING"/>
</dbReference>
<evidence type="ECO:0000256" key="4">
    <source>
        <dbReference type="PROSITE-ProRule" id="PRU00175"/>
    </source>
</evidence>
<dbReference type="SMART" id="SM00184">
    <property type="entry name" value="RING"/>
    <property type="match status" value="1"/>
</dbReference>
<name>A0A8S1P0D3_9CILI</name>
<accession>A0A8S1P0D3</accession>
<evidence type="ECO:0000256" key="3">
    <source>
        <dbReference type="ARBA" id="ARBA00022833"/>
    </source>
</evidence>
<dbReference type="Pfam" id="PF13923">
    <property type="entry name" value="zf-C3HC4_2"/>
    <property type="match status" value="1"/>
</dbReference>
<keyword evidence="8" id="KW-1185">Reference proteome</keyword>
<dbReference type="GO" id="GO:0000209">
    <property type="term" value="P:protein polyubiquitination"/>
    <property type="evidence" value="ECO:0007669"/>
    <property type="project" value="TreeGrafter"/>
</dbReference>
<evidence type="ECO:0000313" key="7">
    <source>
        <dbReference type="EMBL" id="CAD8095785.1"/>
    </source>
</evidence>
<dbReference type="EMBL" id="CAJJDN010000065">
    <property type="protein sequence ID" value="CAD8095785.1"/>
    <property type="molecule type" value="Genomic_DNA"/>
</dbReference>
<dbReference type="PROSITE" id="PS50089">
    <property type="entry name" value="ZF_RING_2"/>
    <property type="match status" value="1"/>
</dbReference>
<feature type="domain" description="RING-type" evidence="5">
    <location>
        <begin position="23"/>
        <end position="61"/>
    </location>
</feature>
<reference evidence="6" key="1">
    <citation type="submission" date="2021-01" db="EMBL/GenBank/DDBJ databases">
        <authorList>
            <consortium name="Genoscope - CEA"/>
            <person name="William W."/>
        </authorList>
    </citation>
    <scope>NUCLEOTIDE SEQUENCE</scope>
</reference>
<dbReference type="OrthoDB" id="8062037at2759"/>
<keyword evidence="1" id="KW-0479">Metal-binding</keyword>
<keyword evidence="3" id="KW-0862">Zinc</keyword>
<sequence length="177" mass="21143">MNKPRQFRISNEQSYPISPHLFCTICRDVFYKPLRVSCGHTFCGSCILNWLQYKRTCPECRYHINRNFLSEKDLFAESMISEVQIECLRCENWRGHLKNFKNHITNQCQFVTKFIDIQEDVIEIEDDNQFKSHSINIELESLQQCSQKNFQQDSEIEEQIILTNQVSDIIYQISYQI</sequence>
<comment type="caution">
    <text evidence="6">The sequence shown here is derived from an EMBL/GenBank/DDBJ whole genome shotgun (WGS) entry which is preliminary data.</text>
</comment>
<evidence type="ECO:0000259" key="5">
    <source>
        <dbReference type="PROSITE" id="PS50089"/>
    </source>
</evidence>
<dbReference type="GO" id="GO:0061630">
    <property type="term" value="F:ubiquitin protein ligase activity"/>
    <property type="evidence" value="ECO:0007669"/>
    <property type="project" value="TreeGrafter"/>
</dbReference>
<dbReference type="GO" id="GO:0008270">
    <property type="term" value="F:zinc ion binding"/>
    <property type="evidence" value="ECO:0007669"/>
    <property type="project" value="UniProtKB-KW"/>
</dbReference>
<evidence type="ECO:0000256" key="1">
    <source>
        <dbReference type="ARBA" id="ARBA00022723"/>
    </source>
</evidence>
<evidence type="ECO:0000256" key="2">
    <source>
        <dbReference type="ARBA" id="ARBA00022771"/>
    </source>
</evidence>
<organism evidence="6 8">
    <name type="scientific">Paramecium sonneborni</name>
    <dbReference type="NCBI Taxonomy" id="65129"/>
    <lineage>
        <taxon>Eukaryota</taxon>
        <taxon>Sar</taxon>
        <taxon>Alveolata</taxon>
        <taxon>Ciliophora</taxon>
        <taxon>Intramacronucleata</taxon>
        <taxon>Oligohymenophorea</taxon>
        <taxon>Peniculida</taxon>
        <taxon>Parameciidae</taxon>
        <taxon>Paramecium</taxon>
    </lineage>
</organism>
<dbReference type="GO" id="GO:0006511">
    <property type="term" value="P:ubiquitin-dependent protein catabolic process"/>
    <property type="evidence" value="ECO:0007669"/>
    <property type="project" value="TreeGrafter"/>
</dbReference>
<proteinExistence type="predicted"/>
<dbReference type="InterPro" id="IPR051438">
    <property type="entry name" value="RNF_E3_ubiq-protein_ligase"/>
</dbReference>
<dbReference type="EMBL" id="CAJJDN010000065">
    <property type="protein sequence ID" value="CAD8095783.1"/>
    <property type="molecule type" value="Genomic_DNA"/>
</dbReference>
<dbReference type="PROSITE" id="PS00518">
    <property type="entry name" value="ZF_RING_1"/>
    <property type="match status" value="1"/>
</dbReference>
<dbReference type="Proteomes" id="UP000692954">
    <property type="component" value="Unassembled WGS sequence"/>
</dbReference>
<evidence type="ECO:0000313" key="6">
    <source>
        <dbReference type="EMBL" id="CAD8095783.1"/>
    </source>
</evidence>
<dbReference type="AlphaFoldDB" id="A0A8S1P0D3"/>